<accession>A0A218P520</accession>
<organism evidence="1 2">
    <name type="scientific">Thermococcus pacificus</name>
    <dbReference type="NCBI Taxonomy" id="71998"/>
    <lineage>
        <taxon>Archaea</taxon>
        <taxon>Methanobacteriati</taxon>
        <taxon>Methanobacteriota</taxon>
        <taxon>Thermococci</taxon>
        <taxon>Thermococcales</taxon>
        <taxon>Thermococcaceae</taxon>
        <taxon>Thermococcus</taxon>
    </lineage>
</organism>
<name>A0A218P520_9EURY</name>
<dbReference type="InterPro" id="IPR005489">
    <property type="entry name" value="DUF257"/>
</dbReference>
<gene>
    <name evidence="1" type="ORF">A3L08_00315</name>
</gene>
<dbReference type="GeneID" id="33314667"/>
<protein>
    <submittedName>
        <fullName evidence="1">Biotin synthase</fullName>
    </submittedName>
</protein>
<evidence type="ECO:0000313" key="1">
    <source>
        <dbReference type="EMBL" id="ASJ05886.1"/>
    </source>
</evidence>
<dbReference type="Gene3D" id="3.40.50.11570">
    <property type="entry name" value="Protein of unknown function DUF257"/>
    <property type="match status" value="1"/>
</dbReference>
<dbReference type="EMBL" id="CP015102">
    <property type="protein sequence ID" value="ASJ05886.1"/>
    <property type="molecule type" value="Genomic_DNA"/>
</dbReference>
<reference evidence="1 2" key="1">
    <citation type="submission" date="2016-04" db="EMBL/GenBank/DDBJ databases">
        <title>Complete genome sequence of Thermococcus pacificus type strain P4.</title>
        <authorList>
            <person name="Oger P.M."/>
        </authorList>
    </citation>
    <scope>NUCLEOTIDE SEQUENCE [LARGE SCALE GENOMIC DNA]</scope>
    <source>
        <strain evidence="1 2">P-4</strain>
    </source>
</reference>
<keyword evidence="2" id="KW-1185">Reference proteome</keyword>
<evidence type="ECO:0000313" key="2">
    <source>
        <dbReference type="Proteomes" id="UP000197418"/>
    </source>
</evidence>
<dbReference type="OrthoDB" id="84887at2157"/>
<proteinExistence type="predicted"/>
<dbReference type="Pfam" id="PF03192">
    <property type="entry name" value="DUF257"/>
    <property type="match status" value="1"/>
</dbReference>
<dbReference type="KEGG" id="tpaf:A3L08_00315"/>
<dbReference type="Proteomes" id="UP000197418">
    <property type="component" value="Chromosome"/>
</dbReference>
<dbReference type="RefSeq" id="WP_088853149.1">
    <property type="nucleotide sequence ID" value="NZ_CP015102.1"/>
</dbReference>
<sequence length="212" mass="23819">MDTSTLKKYLLGKANRGDSVLIEYESTYPVEGFSWGFLIPALLERNGVVVADFFGVGDLLFRNYIRRVSGREYSRTIELMRNIKVVKIGPGSASYGGVFEEITPTYEPSTFLKNYHTIISKMSRLPSKPEYVVTFGLGHYIHFGDDDAIRSLITAVSTIPTEDWVGVHFINEGVMRREHLAMLEGISSMVFHVSERGLKVKKEGESIDQGGR</sequence>
<dbReference type="AlphaFoldDB" id="A0A218P520"/>